<reference evidence="2" key="1">
    <citation type="journal article" date="2019" name="Int. J. Syst. Evol. Microbiol.">
        <title>The Global Catalogue of Microorganisms (GCM) 10K type strain sequencing project: providing services to taxonomists for standard genome sequencing and annotation.</title>
        <authorList>
            <consortium name="The Broad Institute Genomics Platform"/>
            <consortium name="The Broad Institute Genome Sequencing Center for Infectious Disease"/>
            <person name="Wu L."/>
            <person name="Ma J."/>
        </authorList>
    </citation>
    <scope>NUCLEOTIDE SEQUENCE [LARGE SCALE GENOMIC DNA]</scope>
    <source>
        <strain evidence="2">CGMCC 1.15180</strain>
    </source>
</reference>
<evidence type="ECO:0000313" key="1">
    <source>
        <dbReference type="EMBL" id="MFD2037483.1"/>
    </source>
</evidence>
<accession>A0ABW4VVY2</accession>
<sequence length="149" mass="17459">MASKGFILTCFPHQTDHPGNKKLKAIYSLKMVLRKKPLKRGFSCLGENLWIGHLLLLSYNREIKNNIRFNTIWNTVKKAMVNLSSYSKEFAEEIISRLEDFIADNVTAIEDVKYNYDIIEDIKSSLLKDRLKPNSYRIKECISFYEEVF</sequence>
<dbReference type="EMBL" id="JBHUHR010000049">
    <property type="protein sequence ID" value="MFD2037483.1"/>
    <property type="molecule type" value="Genomic_DNA"/>
</dbReference>
<comment type="caution">
    <text evidence="1">The sequence shown here is derived from an EMBL/GenBank/DDBJ whole genome shotgun (WGS) entry which is preliminary data.</text>
</comment>
<dbReference type="Proteomes" id="UP001597361">
    <property type="component" value="Unassembled WGS sequence"/>
</dbReference>
<name>A0ABW4VVY2_9BACT</name>
<dbReference type="RefSeq" id="WP_376889401.1">
    <property type="nucleotide sequence ID" value="NZ_JBHUHR010000049.1"/>
</dbReference>
<keyword evidence="2" id="KW-1185">Reference proteome</keyword>
<protein>
    <submittedName>
        <fullName evidence="1">Uncharacterized protein</fullName>
    </submittedName>
</protein>
<organism evidence="1 2">
    <name type="scientific">Belliella marina</name>
    <dbReference type="NCBI Taxonomy" id="1644146"/>
    <lineage>
        <taxon>Bacteria</taxon>
        <taxon>Pseudomonadati</taxon>
        <taxon>Bacteroidota</taxon>
        <taxon>Cytophagia</taxon>
        <taxon>Cytophagales</taxon>
        <taxon>Cyclobacteriaceae</taxon>
        <taxon>Belliella</taxon>
    </lineage>
</organism>
<gene>
    <name evidence="1" type="ORF">ACFSKL_21995</name>
</gene>
<proteinExistence type="predicted"/>
<evidence type="ECO:0000313" key="2">
    <source>
        <dbReference type="Proteomes" id="UP001597361"/>
    </source>
</evidence>